<feature type="transmembrane region" description="Helical" evidence="1">
    <location>
        <begin position="87"/>
        <end position="106"/>
    </location>
</feature>
<feature type="transmembrane region" description="Helical" evidence="1">
    <location>
        <begin position="401"/>
        <end position="421"/>
    </location>
</feature>
<dbReference type="EMBL" id="JASZZN010000001">
    <property type="protein sequence ID" value="MDM4013943.1"/>
    <property type="molecule type" value="Genomic_DNA"/>
</dbReference>
<keyword evidence="1" id="KW-1133">Transmembrane helix</keyword>
<evidence type="ECO:0000313" key="2">
    <source>
        <dbReference type="EMBL" id="MDM4013943.1"/>
    </source>
</evidence>
<proteinExistence type="predicted"/>
<accession>A0ABT7PC33</accession>
<sequence length="527" mass="57644">MSLAVEQQESPVSFFADWLDSLDRRCERFGDAINPILVKETRQSLKSRQFVVTFSLILFAALAWTVAGSLSMMPQIYTSPSAPRMMIGYYAVLALPMMLVVPLAAYRSLESEIDDGTLELLSITTLSPWQIVLGKLFSAMLQMLLYFVTLFPCLAYAYSLRGVDLPTTLLIIGSLAVAGMVLTVMGLFFAPVSKGRGGRVMTMLVLIIVLLLAEYGVSAMVIGMVFYGNPLTTTDLVFTVLATVAFAIAASHLMLTATAAQLTPETENRSTAIRLSLLGFTVVCVTISAASLVLLEQRGIGIYMISLFVLSAIWTISGAMMVSESDTMTPRIRRELPQSFLARLMLTWLTPGPATGTIFAITCIGLLTVLQQLSVQYIANTGIARGTGIGRLNAYIGDPGLLYASYVVGYLVIVRVMMWAIRLRNNPRVEIGLAAFVVVAVLAALLPYSLQLHYYDYQQISYDPAWQITNWAFTLFTALDQGLPAWQVHNIVGGAICLSLMAVFASWKATRPRTIATPENVRKELGL</sequence>
<keyword evidence="1" id="KW-0812">Transmembrane</keyword>
<feature type="transmembrane region" description="Helical" evidence="1">
    <location>
        <begin position="344"/>
        <end position="367"/>
    </location>
</feature>
<feature type="transmembrane region" description="Helical" evidence="1">
    <location>
        <begin position="170"/>
        <end position="192"/>
    </location>
</feature>
<feature type="transmembrane region" description="Helical" evidence="1">
    <location>
        <begin position="272"/>
        <end position="294"/>
    </location>
</feature>
<keyword evidence="3" id="KW-1185">Reference proteome</keyword>
<feature type="transmembrane region" description="Helical" evidence="1">
    <location>
        <begin position="433"/>
        <end position="450"/>
    </location>
</feature>
<keyword evidence="1" id="KW-0472">Membrane</keyword>
<protein>
    <submittedName>
        <fullName evidence="2">ABC transporter permease</fullName>
    </submittedName>
</protein>
<feature type="transmembrane region" description="Helical" evidence="1">
    <location>
        <begin position="204"/>
        <end position="226"/>
    </location>
</feature>
<comment type="caution">
    <text evidence="2">The sequence shown here is derived from an EMBL/GenBank/DDBJ whole genome shotgun (WGS) entry which is preliminary data.</text>
</comment>
<feature type="transmembrane region" description="Helical" evidence="1">
    <location>
        <begin position="238"/>
        <end position="260"/>
    </location>
</feature>
<reference evidence="2 3" key="1">
    <citation type="submission" date="2023-06" db="EMBL/GenBank/DDBJ databases">
        <title>Roseiconus lacunae JC819 isolated from Gulf of Mannar region, Tamil Nadu.</title>
        <authorList>
            <person name="Pk S."/>
            <person name="Ch S."/>
            <person name="Ch V.R."/>
        </authorList>
    </citation>
    <scope>NUCLEOTIDE SEQUENCE [LARGE SCALE GENOMIC DNA]</scope>
    <source>
        <strain evidence="2 3">JC819</strain>
    </source>
</reference>
<evidence type="ECO:0000313" key="3">
    <source>
        <dbReference type="Proteomes" id="UP001239462"/>
    </source>
</evidence>
<dbReference type="RefSeq" id="WP_149495169.1">
    <property type="nucleotide sequence ID" value="NZ_CP141221.1"/>
</dbReference>
<feature type="transmembrane region" description="Helical" evidence="1">
    <location>
        <begin position="488"/>
        <end position="507"/>
    </location>
</feature>
<feature type="transmembrane region" description="Helical" evidence="1">
    <location>
        <begin position="136"/>
        <end position="158"/>
    </location>
</feature>
<evidence type="ECO:0000256" key="1">
    <source>
        <dbReference type="SAM" id="Phobius"/>
    </source>
</evidence>
<feature type="transmembrane region" description="Helical" evidence="1">
    <location>
        <begin position="50"/>
        <end position="67"/>
    </location>
</feature>
<name>A0ABT7PC33_9BACT</name>
<dbReference type="Proteomes" id="UP001239462">
    <property type="component" value="Unassembled WGS sequence"/>
</dbReference>
<organism evidence="2 3">
    <name type="scientific">Roseiconus lacunae</name>
    <dbReference type="NCBI Taxonomy" id="2605694"/>
    <lineage>
        <taxon>Bacteria</taxon>
        <taxon>Pseudomonadati</taxon>
        <taxon>Planctomycetota</taxon>
        <taxon>Planctomycetia</taxon>
        <taxon>Pirellulales</taxon>
        <taxon>Pirellulaceae</taxon>
        <taxon>Roseiconus</taxon>
    </lineage>
</organism>
<gene>
    <name evidence="2" type="ORF">QTN89_00785</name>
</gene>
<feature type="transmembrane region" description="Helical" evidence="1">
    <location>
        <begin position="300"/>
        <end position="323"/>
    </location>
</feature>